<dbReference type="EMBL" id="JBHSZG010000001">
    <property type="protein sequence ID" value="MFC7137458.1"/>
    <property type="molecule type" value="Genomic_DNA"/>
</dbReference>
<dbReference type="RefSeq" id="WP_284013349.1">
    <property type="nucleotide sequence ID" value="NZ_CP126156.1"/>
</dbReference>
<dbReference type="Proteomes" id="UP001596368">
    <property type="component" value="Unassembled WGS sequence"/>
</dbReference>
<protein>
    <submittedName>
        <fullName evidence="3">Class I SAM-dependent methyltransferase</fullName>
        <ecNumber evidence="3">2.1.1.-</ecNumber>
    </submittedName>
</protein>
<dbReference type="InterPro" id="IPR013216">
    <property type="entry name" value="Methyltransf_11"/>
</dbReference>
<evidence type="ECO:0000256" key="1">
    <source>
        <dbReference type="SAM" id="MobiDB-lite"/>
    </source>
</evidence>
<dbReference type="SUPFAM" id="SSF53335">
    <property type="entry name" value="S-adenosyl-L-methionine-dependent methyltransferases"/>
    <property type="match status" value="1"/>
</dbReference>
<evidence type="ECO:0000313" key="4">
    <source>
        <dbReference type="Proteomes" id="UP001596368"/>
    </source>
</evidence>
<dbReference type="InterPro" id="IPR050508">
    <property type="entry name" value="Methyltransf_Superfamily"/>
</dbReference>
<dbReference type="InterPro" id="IPR029063">
    <property type="entry name" value="SAM-dependent_MTases_sf"/>
</dbReference>
<keyword evidence="4" id="KW-1185">Reference proteome</keyword>
<proteinExistence type="predicted"/>
<name>A0ABD5XVH4_9EURY</name>
<gene>
    <name evidence="3" type="ORF">ACFQRB_15535</name>
</gene>
<keyword evidence="3" id="KW-0808">Transferase</keyword>
<sequence length="219" mass="23146">MGDDPEPAVDPDTQRTAVRDGYDGLAGTYDRERDDAEAPLVESFLGTLDAGARVLDAGCGQGTPVLNRLPDGVDAVGVDLSASMLGLARERTAAPLVRGDLTRLPVATDAVDAVTALHSVIHVPLSEHAAVYREFARVLRPGGRLYVTCATGEEGWAGANDDWLGSGELMAWSFPGRERTRELLTEAGFAVTATRRLGDGVADDDGGEWLHLFASLSAE</sequence>
<evidence type="ECO:0000313" key="3">
    <source>
        <dbReference type="EMBL" id="MFC7137458.1"/>
    </source>
</evidence>
<keyword evidence="3" id="KW-0489">Methyltransferase</keyword>
<dbReference type="EC" id="2.1.1.-" evidence="3"/>
<organism evidence="3 4">
    <name type="scientific">Halobaculum litoreum</name>
    <dbReference type="NCBI Taxonomy" id="3031998"/>
    <lineage>
        <taxon>Archaea</taxon>
        <taxon>Methanobacteriati</taxon>
        <taxon>Methanobacteriota</taxon>
        <taxon>Stenosarchaea group</taxon>
        <taxon>Halobacteria</taxon>
        <taxon>Halobacteriales</taxon>
        <taxon>Haloferacaceae</taxon>
        <taxon>Halobaculum</taxon>
    </lineage>
</organism>
<comment type="caution">
    <text evidence="3">The sequence shown here is derived from an EMBL/GenBank/DDBJ whole genome shotgun (WGS) entry which is preliminary data.</text>
</comment>
<accession>A0ABD5XVH4</accession>
<feature type="region of interest" description="Disordered" evidence="1">
    <location>
        <begin position="1"/>
        <end position="23"/>
    </location>
</feature>
<dbReference type="GO" id="GO:0008168">
    <property type="term" value="F:methyltransferase activity"/>
    <property type="evidence" value="ECO:0007669"/>
    <property type="project" value="UniProtKB-KW"/>
</dbReference>
<dbReference type="CDD" id="cd02440">
    <property type="entry name" value="AdoMet_MTases"/>
    <property type="match status" value="1"/>
</dbReference>
<dbReference type="Pfam" id="PF08241">
    <property type="entry name" value="Methyltransf_11"/>
    <property type="match status" value="1"/>
</dbReference>
<dbReference type="AlphaFoldDB" id="A0ABD5XVH4"/>
<dbReference type="Gene3D" id="3.40.50.150">
    <property type="entry name" value="Vaccinia Virus protein VP39"/>
    <property type="match status" value="1"/>
</dbReference>
<dbReference type="GeneID" id="81120479"/>
<dbReference type="PANTHER" id="PTHR42912">
    <property type="entry name" value="METHYLTRANSFERASE"/>
    <property type="match status" value="1"/>
</dbReference>
<evidence type="ECO:0000259" key="2">
    <source>
        <dbReference type="Pfam" id="PF08241"/>
    </source>
</evidence>
<reference evidence="3 4" key="1">
    <citation type="journal article" date="2019" name="Int. J. Syst. Evol. Microbiol.">
        <title>The Global Catalogue of Microorganisms (GCM) 10K type strain sequencing project: providing services to taxonomists for standard genome sequencing and annotation.</title>
        <authorList>
            <consortium name="The Broad Institute Genomics Platform"/>
            <consortium name="The Broad Institute Genome Sequencing Center for Infectious Disease"/>
            <person name="Wu L."/>
            <person name="Ma J."/>
        </authorList>
    </citation>
    <scope>NUCLEOTIDE SEQUENCE [LARGE SCALE GENOMIC DNA]</scope>
    <source>
        <strain evidence="3 4">DT92</strain>
    </source>
</reference>
<feature type="domain" description="Methyltransferase type 11" evidence="2">
    <location>
        <begin position="55"/>
        <end position="147"/>
    </location>
</feature>
<dbReference type="GO" id="GO:0032259">
    <property type="term" value="P:methylation"/>
    <property type="evidence" value="ECO:0007669"/>
    <property type="project" value="UniProtKB-KW"/>
</dbReference>